<dbReference type="EMBL" id="ASPP01021193">
    <property type="protein sequence ID" value="ETO12701.1"/>
    <property type="molecule type" value="Genomic_DNA"/>
</dbReference>
<keyword evidence="1" id="KW-0472">Membrane</keyword>
<feature type="transmembrane region" description="Helical" evidence="1">
    <location>
        <begin position="158"/>
        <end position="177"/>
    </location>
</feature>
<protein>
    <submittedName>
        <fullName evidence="2">Uncharacterized protein</fullName>
    </submittedName>
</protein>
<proteinExistence type="predicted"/>
<feature type="transmembrane region" description="Helical" evidence="1">
    <location>
        <begin position="127"/>
        <end position="146"/>
    </location>
</feature>
<gene>
    <name evidence="2" type="ORF">RFI_24674</name>
</gene>
<dbReference type="Proteomes" id="UP000023152">
    <property type="component" value="Unassembled WGS sequence"/>
</dbReference>
<feature type="non-terminal residue" evidence="2">
    <location>
        <position position="1"/>
    </location>
</feature>
<organism evidence="2 3">
    <name type="scientific">Reticulomyxa filosa</name>
    <dbReference type="NCBI Taxonomy" id="46433"/>
    <lineage>
        <taxon>Eukaryota</taxon>
        <taxon>Sar</taxon>
        <taxon>Rhizaria</taxon>
        <taxon>Retaria</taxon>
        <taxon>Foraminifera</taxon>
        <taxon>Monothalamids</taxon>
        <taxon>Reticulomyxidae</taxon>
        <taxon>Reticulomyxa</taxon>
    </lineage>
</organism>
<keyword evidence="1" id="KW-1133">Transmembrane helix</keyword>
<keyword evidence="3" id="KW-1185">Reference proteome</keyword>
<keyword evidence="1" id="KW-0812">Transmembrane</keyword>
<reference evidence="2 3" key="1">
    <citation type="journal article" date="2013" name="Curr. Biol.">
        <title>The Genome of the Foraminiferan Reticulomyxa filosa.</title>
        <authorList>
            <person name="Glockner G."/>
            <person name="Hulsmann N."/>
            <person name="Schleicher M."/>
            <person name="Noegel A.A."/>
            <person name="Eichinger L."/>
            <person name="Gallinger C."/>
            <person name="Pawlowski J."/>
            <person name="Sierra R."/>
            <person name="Euteneuer U."/>
            <person name="Pillet L."/>
            <person name="Moustafa A."/>
            <person name="Platzer M."/>
            <person name="Groth M."/>
            <person name="Szafranski K."/>
            <person name="Schliwa M."/>
        </authorList>
    </citation>
    <scope>NUCLEOTIDE SEQUENCE [LARGE SCALE GENOMIC DNA]</scope>
</reference>
<comment type="caution">
    <text evidence="2">The sequence shown here is derived from an EMBL/GenBank/DDBJ whole genome shotgun (WGS) entry which is preliminary data.</text>
</comment>
<evidence type="ECO:0000313" key="2">
    <source>
        <dbReference type="EMBL" id="ETO12701.1"/>
    </source>
</evidence>
<evidence type="ECO:0000256" key="1">
    <source>
        <dbReference type="SAM" id="Phobius"/>
    </source>
</evidence>
<accession>X6MG97</accession>
<dbReference type="AlphaFoldDB" id="X6MG97"/>
<name>X6MG97_RETFI</name>
<sequence length="217" mass="25518">KIFKSLSNIGFEYHMFNLNEFMLLTNLLSNELLNTILSGSYEKNIRQQIQVFSGHIDVVWGVEYSPFVMNLVELHTIKEDSEISCLTFLQLKKIVLICVMIQTIIVFVFGNDIIFPNIKNMFERLTNSLLFFGIQQYFLLDFLNLQNNYCSVKRYRKNFLGMNLLFKFSNLFLLYVFDAKHVLLLQYPSLIHSSFTTKKQCDLGFQHLSKKVHNLLN</sequence>
<evidence type="ECO:0000313" key="3">
    <source>
        <dbReference type="Proteomes" id="UP000023152"/>
    </source>
</evidence>
<feature type="transmembrane region" description="Helical" evidence="1">
    <location>
        <begin position="94"/>
        <end position="115"/>
    </location>
</feature>